<protein>
    <submittedName>
        <fullName evidence="5">Winged helix-turn-helix transcriptional regulator</fullName>
    </submittedName>
</protein>
<dbReference type="InterPro" id="IPR036388">
    <property type="entry name" value="WH-like_DNA-bd_sf"/>
</dbReference>
<evidence type="ECO:0000313" key="5">
    <source>
        <dbReference type="EMBL" id="MFC7618471.1"/>
    </source>
</evidence>
<gene>
    <name evidence="5" type="ORF">ACFQV2_39125</name>
</gene>
<organism evidence="5 6">
    <name type="scientific">Actinokineospora soli</name>
    <dbReference type="NCBI Taxonomy" id="1048753"/>
    <lineage>
        <taxon>Bacteria</taxon>
        <taxon>Bacillati</taxon>
        <taxon>Actinomycetota</taxon>
        <taxon>Actinomycetes</taxon>
        <taxon>Pseudonocardiales</taxon>
        <taxon>Pseudonocardiaceae</taxon>
        <taxon>Actinokineospora</taxon>
    </lineage>
</organism>
<sequence>MSGNAIEAPVSVTGNMTTAISSVVSVKISSSSCRNVRGITNMQEEGTFDAPRFPVETNQATDAEKLMDVFCPTRHVIGRIGDKWTILIITALDLDGTLRFTQLRNRVGGITQKVLTTALRNLERDGLVHREAIPTVPVTVEYSLTDFGRSLATLATQIRDWSFANIDRMITANTDYDSRAVTQS</sequence>
<keyword evidence="6" id="KW-1185">Reference proteome</keyword>
<dbReference type="SUPFAM" id="SSF46785">
    <property type="entry name" value="Winged helix' DNA-binding domain"/>
    <property type="match status" value="1"/>
</dbReference>
<accession>A0ABW2U0B3</accession>
<dbReference type="PROSITE" id="PS51118">
    <property type="entry name" value="HTH_HXLR"/>
    <property type="match status" value="1"/>
</dbReference>
<evidence type="ECO:0000313" key="6">
    <source>
        <dbReference type="Proteomes" id="UP001596512"/>
    </source>
</evidence>
<reference evidence="6" key="1">
    <citation type="journal article" date="2019" name="Int. J. Syst. Evol. Microbiol.">
        <title>The Global Catalogue of Microorganisms (GCM) 10K type strain sequencing project: providing services to taxonomists for standard genome sequencing and annotation.</title>
        <authorList>
            <consortium name="The Broad Institute Genomics Platform"/>
            <consortium name="The Broad Institute Genome Sequencing Center for Infectious Disease"/>
            <person name="Wu L."/>
            <person name="Ma J."/>
        </authorList>
    </citation>
    <scope>NUCLEOTIDE SEQUENCE [LARGE SCALE GENOMIC DNA]</scope>
    <source>
        <strain evidence="6">JCM 17695</strain>
    </source>
</reference>
<dbReference type="Proteomes" id="UP001596512">
    <property type="component" value="Unassembled WGS sequence"/>
</dbReference>
<dbReference type="Pfam" id="PF01638">
    <property type="entry name" value="HxlR"/>
    <property type="match status" value="1"/>
</dbReference>
<evidence type="ECO:0000256" key="1">
    <source>
        <dbReference type="ARBA" id="ARBA00023015"/>
    </source>
</evidence>
<evidence type="ECO:0000256" key="2">
    <source>
        <dbReference type="ARBA" id="ARBA00023125"/>
    </source>
</evidence>
<comment type="caution">
    <text evidence="5">The sequence shown here is derived from an EMBL/GenBank/DDBJ whole genome shotgun (WGS) entry which is preliminary data.</text>
</comment>
<proteinExistence type="predicted"/>
<dbReference type="Gene3D" id="1.10.10.10">
    <property type="entry name" value="Winged helix-like DNA-binding domain superfamily/Winged helix DNA-binding domain"/>
    <property type="match status" value="1"/>
</dbReference>
<evidence type="ECO:0000256" key="3">
    <source>
        <dbReference type="ARBA" id="ARBA00023163"/>
    </source>
</evidence>
<evidence type="ECO:0000259" key="4">
    <source>
        <dbReference type="PROSITE" id="PS51118"/>
    </source>
</evidence>
<name>A0ABW2U0B3_9PSEU</name>
<dbReference type="CDD" id="cd00090">
    <property type="entry name" value="HTH_ARSR"/>
    <property type="match status" value="1"/>
</dbReference>
<dbReference type="InterPro" id="IPR036390">
    <property type="entry name" value="WH_DNA-bd_sf"/>
</dbReference>
<dbReference type="InterPro" id="IPR011991">
    <property type="entry name" value="ArsR-like_HTH"/>
</dbReference>
<dbReference type="EMBL" id="JBHTEY010000004">
    <property type="protein sequence ID" value="MFC7618471.1"/>
    <property type="molecule type" value="Genomic_DNA"/>
</dbReference>
<dbReference type="PANTHER" id="PTHR33204:SF37">
    <property type="entry name" value="HTH-TYPE TRANSCRIPTIONAL REGULATOR YODB"/>
    <property type="match status" value="1"/>
</dbReference>
<feature type="domain" description="HTH hxlR-type" evidence="4">
    <location>
        <begin position="71"/>
        <end position="170"/>
    </location>
</feature>
<keyword evidence="1" id="KW-0805">Transcription regulation</keyword>
<keyword evidence="3" id="KW-0804">Transcription</keyword>
<dbReference type="PANTHER" id="PTHR33204">
    <property type="entry name" value="TRANSCRIPTIONAL REGULATOR, MARR FAMILY"/>
    <property type="match status" value="1"/>
</dbReference>
<keyword evidence="2" id="KW-0238">DNA-binding</keyword>
<dbReference type="InterPro" id="IPR002577">
    <property type="entry name" value="HTH_HxlR"/>
</dbReference>